<dbReference type="PROSITE" id="PS00194">
    <property type="entry name" value="THIOREDOXIN_1"/>
    <property type="match status" value="1"/>
</dbReference>
<dbReference type="SUPFAM" id="SSF52833">
    <property type="entry name" value="Thioredoxin-like"/>
    <property type="match status" value="1"/>
</dbReference>
<evidence type="ECO:0008006" key="3">
    <source>
        <dbReference type="Google" id="ProtNLM"/>
    </source>
</evidence>
<dbReference type="PROSITE" id="PS51257">
    <property type="entry name" value="PROKAR_LIPOPROTEIN"/>
    <property type="match status" value="1"/>
</dbReference>
<gene>
    <name evidence="1" type="ORF">DWW32_01450</name>
</gene>
<dbReference type="EMBL" id="QRYQ01000002">
    <property type="protein sequence ID" value="RGU93707.1"/>
    <property type="molecule type" value="Genomic_DNA"/>
</dbReference>
<name>A0A395WD93_9FIRM</name>
<protein>
    <recommendedName>
        <fullName evidence="3">Bacteriocin</fullName>
    </recommendedName>
</protein>
<proteinExistence type="predicted"/>
<dbReference type="AlphaFoldDB" id="A0A395WD93"/>
<evidence type="ECO:0000313" key="1">
    <source>
        <dbReference type="EMBL" id="RGU93707.1"/>
    </source>
</evidence>
<dbReference type="GeneID" id="66578503"/>
<comment type="caution">
    <text evidence="1">The sequence shown here is derived from an EMBL/GenBank/DDBJ whole genome shotgun (WGS) entry which is preliminary data.</text>
</comment>
<dbReference type="InterPro" id="IPR017937">
    <property type="entry name" value="Thioredoxin_CS"/>
</dbReference>
<organism evidence="1 2">
    <name type="scientific">Holdemanella biformis</name>
    <dbReference type="NCBI Taxonomy" id="1735"/>
    <lineage>
        <taxon>Bacteria</taxon>
        <taxon>Bacillati</taxon>
        <taxon>Bacillota</taxon>
        <taxon>Erysipelotrichia</taxon>
        <taxon>Erysipelotrichales</taxon>
        <taxon>Erysipelotrichaceae</taxon>
        <taxon>Holdemanella</taxon>
    </lineage>
</organism>
<evidence type="ECO:0000313" key="2">
    <source>
        <dbReference type="Proteomes" id="UP000265489"/>
    </source>
</evidence>
<reference evidence="1 2" key="1">
    <citation type="submission" date="2018-08" db="EMBL/GenBank/DDBJ databases">
        <title>A genome reference for cultivated species of the human gut microbiota.</title>
        <authorList>
            <person name="Zou Y."/>
            <person name="Xue W."/>
            <person name="Luo G."/>
        </authorList>
    </citation>
    <scope>NUCLEOTIDE SEQUENCE [LARGE SCALE GENOMIC DNA]</scope>
    <source>
        <strain evidence="1 2">AF15-20</strain>
    </source>
</reference>
<dbReference type="InterPro" id="IPR036249">
    <property type="entry name" value="Thioredoxin-like_sf"/>
</dbReference>
<accession>A0A395WD93</accession>
<sequence>MKKIITLLCTFVLCIGLVGCESKTPFEIKEISATKLQKKLDNKDSFVLIIERENCPYCEALQEYIDKTKDEHPNLVLYKIDSTDYGFSKISQDSKQLQSSTKDGKILLDMAPYFLYTPTLYVIENGKAKHAGIGYNESDHSISLWDVDSTIDFDLADTQEFWEFLETYE</sequence>
<dbReference type="Gene3D" id="3.40.30.10">
    <property type="entry name" value="Glutaredoxin"/>
    <property type="match status" value="1"/>
</dbReference>
<dbReference type="RefSeq" id="WP_118324508.1">
    <property type="nucleotide sequence ID" value="NZ_CATXNH010000025.1"/>
</dbReference>
<dbReference type="Proteomes" id="UP000265489">
    <property type="component" value="Unassembled WGS sequence"/>
</dbReference>